<dbReference type="SUPFAM" id="SSF53474">
    <property type="entry name" value="alpha/beta-Hydrolases"/>
    <property type="match status" value="1"/>
</dbReference>
<comment type="subcellular location">
    <subcellularLocation>
        <location evidence="1">Secreted</location>
    </subcellularLocation>
</comment>
<evidence type="ECO:0000256" key="4">
    <source>
        <dbReference type="RuleBase" id="RU004262"/>
    </source>
</evidence>
<evidence type="ECO:0000256" key="1">
    <source>
        <dbReference type="ARBA" id="ARBA00004613"/>
    </source>
</evidence>
<reference evidence="5" key="1">
    <citation type="submission" date="2021-02" db="EMBL/GenBank/DDBJ databases">
        <authorList>
            <person name="Bekaert M."/>
        </authorList>
    </citation>
    <scope>NUCLEOTIDE SEQUENCE</scope>
    <source>
        <strain evidence="5">IoA-00</strain>
    </source>
</reference>
<evidence type="ECO:0000256" key="2">
    <source>
        <dbReference type="ARBA" id="ARBA00010701"/>
    </source>
</evidence>
<accession>A0A7R8D0U3</accession>
<protein>
    <submittedName>
        <fullName evidence="5">(salmon louse) hypothetical protein</fullName>
    </submittedName>
</protein>
<dbReference type="Pfam" id="PF00151">
    <property type="entry name" value="Lipase"/>
    <property type="match status" value="1"/>
</dbReference>
<dbReference type="GO" id="GO:0016042">
    <property type="term" value="P:lipid catabolic process"/>
    <property type="evidence" value="ECO:0007669"/>
    <property type="project" value="TreeGrafter"/>
</dbReference>
<dbReference type="Gene3D" id="3.40.50.1820">
    <property type="entry name" value="alpha/beta hydrolase"/>
    <property type="match status" value="2"/>
</dbReference>
<name>A0A7R8D0U3_LEPSM</name>
<dbReference type="PRINTS" id="PR00821">
    <property type="entry name" value="TAGLIPASE"/>
</dbReference>
<dbReference type="PANTHER" id="PTHR11610">
    <property type="entry name" value="LIPASE"/>
    <property type="match status" value="1"/>
</dbReference>
<organism evidence="5 6">
    <name type="scientific">Lepeophtheirus salmonis</name>
    <name type="common">Salmon louse</name>
    <name type="synonym">Caligus salmonis</name>
    <dbReference type="NCBI Taxonomy" id="72036"/>
    <lineage>
        <taxon>Eukaryota</taxon>
        <taxon>Metazoa</taxon>
        <taxon>Ecdysozoa</taxon>
        <taxon>Arthropoda</taxon>
        <taxon>Crustacea</taxon>
        <taxon>Multicrustacea</taxon>
        <taxon>Hexanauplia</taxon>
        <taxon>Copepoda</taxon>
        <taxon>Siphonostomatoida</taxon>
        <taxon>Caligidae</taxon>
        <taxon>Lepeophtheirus</taxon>
    </lineage>
</organism>
<dbReference type="OrthoDB" id="199913at2759"/>
<dbReference type="GO" id="GO:0016298">
    <property type="term" value="F:lipase activity"/>
    <property type="evidence" value="ECO:0007669"/>
    <property type="project" value="InterPro"/>
</dbReference>
<dbReference type="Proteomes" id="UP000675881">
    <property type="component" value="Chromosome 6"/>
</dbReference>
<dbReference type="InterPro" id="IPR029058">
    <property type="entry name" value="AB_hydrolase_fold"/>
</dbReference>
<dbReference type="InterPro" id="IPR013818">
    <property type="entry name" value="Lipase"/>
</dbReference>
<evidence type="ECO:0000313" key="5">
    <source>
        <dbReference type="EMBL" id="CAF2964379.1"/>
    </source>
</evidence>
<evidence type="ECO:0000256" key="3">
    <source>
        <dbReference type="ARBA" id="ARBA00022525"/>
    </source>
</evidence>
<dbReference type="PANTHER" id="PTHR11610:SF186">
    <property type="entry name" value="FI22312P1"/>
    <property type="match status" value="1"/>
</dbReference>
<keyword evidence="3" id="KW-0964">Secreted</keyword>
<evidence type="ECO:0000313" key="6">
    <source>
        <dbReference type="Proteomes" id="UP000675881"/>
    </source>
</evidence>
<proteinExistence type="inferred from homology"/>
<keyword evidence="6" id="KW-1185">Reference proteome</keyword>
<dbReference type="GO" id="GO:0005615">
    <property type="term" value="C:extracellular space"/>
    <property type="evidence" value="ECO:0007669"/>
    <property type="project" value="TreeGrafter"/>
</dbReference>
<dbReference type="EMBL" id="HG994585">
    <property type="protein sequence ID" value="CAF2964379.1"/>
    <property type="molecule type" value="Genomic_DNA"/>
</dbReference>
<dbReference type="AlphaFoldDB" id="A0A7R8D0U3"/>
<gene>
    <name evidence="5" type="ORF">LSAA_11383</name>
</gene>
<comment type="similarity">
    <text evidence="2 4">Belongs to the AB hydrolase superfamily. Lipase family.</text>
</comment>
<sequence length="300" mass="34382">MKAWEHRKCSQSKETVDLRMWLYTRNNPEEPEVFKYNEAGKLKDSNFNPSKLTRMVVHGFGGDCNLTWIVQMRRDLLNESDINLFCADWRKGTIYPDYGQGAANTQIAGKMIAIFFNNVSEIFEPIGPNLHLIGFSFGAQVCSFAGSNIPNCNRITGLDPAGPSFREHNKSFRLDKTDADFVDMSLVTLTFILLEEKLNHIVTIYLRNFYWDKTLVVVITEQYIYFWKSIINDNCKMIGFPCPEGFKPFHLGQKCCFEASKSFPLGLNTPRNATGKLYLKTRTSSPYCMDLKNQKLLEGL</sequence>
<dbReference type="InterPro" id="IPR000734">
    <property type="entry name" value="TAG_lipase"/>
</dbReference>